<organism evidence="4 5">
    <name type="scientific">Glycomyces albidus</name>
    <dbReference type="NCBI Taxonomy" id="2656774"/>
    <lineage>
        <taxon>Bacteria</taxon>
        <taxon>Bacillati</taxon>
        <taxon>Actinomycetota</taxon>
        <taxon>Actinomycetes</taxon>
        <taxon>Glycomycetales</taxon>
        <taxon>Glycomycetaceae</taxon>
        <taxon>Glycomyces</taxon>
    </lineage>
</organism>
<name>A0A6L5GGY8_9ACTN</name>
<comment type="caution">
    <text evidence="4">The sequence shown here is derived from an EMBL/GenBank/DDBJ whole genome shotgun (WGS) entry which is preliminary data.</text>
</comment>
<dbReference type="SUPFAM" id="SSF53448">
    <property type="entry name" value="Nucleotide-diphospho-sugar transferases"/>
    <property type="match status" value="1"/>
</dbReference>
<dbReference type="Gene3D" id="3.90.550.10">
    <property type="entry name" value="Spore Coat Polysaccharide Biosynthesis Protein SpsA, Chain A"/>
    <property type="match status" value="1"/>
</dbReference>
<proteinExistence type="predicted"/>
<feature type="region of interest" description="Disordered" evidence="1">
    <location>
        <begin position="563"/>
        <end position="585"/>
    </location>
</feature>
<evidence type="ECO:0000256" key="1">
    <source>
        <dbReference type="SAM" id="MobiDB-lite"/>
    </source>
</evidence>
<keyword evidence="5" id="KW-1185">Reference proteome</keyword>
<feature type="domain" description="Glycosyltransferase 2-like" evidence="3">
    <location>
        <begin position="208"/>
        <end position="323"/>
    </location>
</feature>
<accession>A0A6L5GGY8</accession>
<dbReference type="RefSeq" id="WP_153028055.1">
    <property type="nucleotide sequence ID" value="NZ_WIAO01000077.1"/>
</dbReference>
<sequence length="645" mass="69693">MSDTASAPPADAHLQAALPRLAALPGGVVLDNVLRLRSRRGRRVLASLACPQREAGAYVGFDEGVESSRLNLAAYCDLAYALAVQPLEDGEQEAALAMYRRAKRILGDALPERDQVAHVRLAAHLGDRELLGTLRKTYRRVPETWWRAAEYALDRAEAPDDAGRWLPAFLRFAGWEDLALADSGPEEHLLARLTAAESEPVEDGPLVSVVMTCFRPGPELLTAVDSVLAQSWRRLELLLVDDASEPEYEDVLLEAAGRDERVRLLRQRANGGTYRARNRAMGVAEGEFATGLDSDDWAHPRWIERQIAPLLADPDLVMSVARGIRCTADLEPVVTPAQRLTEPRSTSVLYRAADVRERIGFYDTVLKGGDTEFKLRIQRTFGRDRVAFLDDLLTVVRQRPGSLSEGDVSTGWTTPDRFAYACAFKHWHRRIQQGRSKAFVAAAAPERPFPASRALLVRGAAPERFDLVVAADWRRIDGAGRELLEQAAEAAAGGATVGLVHYVAWEKLNSGLTAIAPQVLSFAAEHGLTFPDLERSSVDKLEAADEALLAGLREDYPLAGTPAEAAKEAEVPEPPAPVPARGPRPRGKDVVLGAAGSCAFALASVFALVSGVSPVTALTVAATGLGAAAAVAAVLIVLVLGRVRR</sequence>
<evidence type="ECO:0000259" key="3">
    <source>
        <dbReference type="Pfam" id="PF00535"/>
    </source>
</evidence>
<dbReference type="Proteomes" id="UP000477750">
    <property type="component" value="Unassembled WGS sequence"/>
</dbReference>
<dbReference type="InterPro" id="IPR001173">
    <property type="entry name" value="Glyco_trans_2-like"/>
</dbReference>
<gene>
    <name evidence="4" type="ORF">GFD30_26000</name>
</gene>
<dbReference type="GO" id="GO:0016740">
    <property type="term" value="F:transferase activity"/>
    <property type="evidence" value="ECO:0007669"/>
    <property type="project" value="UniProtKB-KW"/>
</dbReference>
<feature type="transmembrane region" description="Helical" evidence="2">
    <location>
        <begin position="615"/>
        <end position="640"/>
    </location>
</feature>
<dbReference type="InterPro" id="IPR029044">
    <property type="entry name" value="Nucleotide-diphossugar_trans"/>
</dbReference>
<dbReference type="AlphaFoldDB" id="A0A6L5GGY8"/>
<dbReference type="PANTHER" id="PTHR43685">
    <property type="entry name" value="GLYCOSYLTRANSFERASE"/>
    <property type="match status" value="1"/>
</dbReference>
<keyword evidence="4" id="KW-0808">Transferase</keyword>
<reference evidence="4 5" key="1">
    <citation type="submission" date="2019-10" db="EMBL/GenBank/DDBJ databases">
        <title>Glycomyces albidus sp. nov., a novel actinomycete isolated from rhizosphere soil of wheat (Triticum aestivum L.).</title>
        <authorList>
            <person name="Qian L."/>
        </authorList>
    </citation>
    <scope>NUCLEOTIDE SEQUENCE [LARGE SCALE GENOMIC DNA]</scope>
    <source>
        <strain evidence="4 5">NEAU-7082</strain>
    </source>
</reference>
<evidence type="ECO:0000256" key="2">
    <source>
        <dbReference type="SAM" id="Phobius"/>
    </source>
</evidence>
<keyword evidence="2" id="KW-0472">Membrane</keyword>
<dbReference type="PANTHER" id="PTHR43685:SF2">
    <property type="entry name" value="GLYCOSYLTRANSFERASE 2-LIKE DOMAIN-CONTAINING PROTEIN"/>
    <property type="match status" value="1"/>
</dbReference>
<dbReference type="Pfam" id="PF00535">
    <property type="entry name" value="Glycos_transf_2"/>
    <property type="match status" value="1"/>
</dbReference>
<keyword evidence="2" id="KW-0812">Transmembrane</keyword>
<evidence type="ECO:0000313" key="5">
    <source>
        <dbReference type="Proteomes" id="UP000477750"/>
    </source>
</evidence>
<keyword evidence="2" id="KW-1133">Transmembrane helix</keyword>
<feature type="compositionally biased region" description="Pro residues" evidence="1">
    <location>
        <begin position="572"/>
        <end position="582"/>
    </location>
</feature>
<dbReference type="InterPro" id="IPR050834">
    <property type="entry name" value="Glycosyltransf_2"/>
</dbReference>
<dbReference type="EMBL" id="WIAO01000077">
    <property type="protein sequence ID" value="MQM28988.1"/>
    <property type="molecule type" value="Genomic_DNA"/>
</dbReference>
<feature type="transmembrane region" description="Helical" evidence="2">
    <location>
        <begin position="590"/>
        <end position="609"/>
    </location>
</feature>
<evidence type="ECO:0000313" key="4">
    <source>
        <dbReference type="EMBL" id="MQM28988.1"/>
    </source>
</evidence>
<protein>
    <submittedName>
        <fullName evidence="4">Glycosyltransferase</fullName>
    </submittedName>
</protein>
<dbReference type="CDD" id="cd00761">
    <property type="entry name" value="Glyco_tranf_GTA_type"/>
    <property type="match status" value="1"/>
</dbReference>